<dbReference type="SMART" id="SM00382">
    <property type="entry name" value="AAA"/>
    <property type="match status" value="1"/>
</dbReference>
<gene>
    <name evidence="2" type="ORF">F1609_33525</name>
</gene>
<evidence type="ECO:0000259" key="1">
    <source>
        <dbReference type="SMART" id="SM00382"/>
    </source>
</evidence>
<accession>A0ABX0MJJ5</accession>
<evidence type="ECO:0000313" key="3">
    <source>
        <dbReference type="Proteomes" id="UP000819052"/>
    </source>
</evidence>
<dbReference type="InterPro" id="IPR049945">
    <property type="entry name" value="AAA_22"/>
</dbReference>
<feature type="domain" description="AAA+ ATPase" evidence="1">
    <location>
        <begin position="103"/>
        <end position="244"/>
    </location>
</feature>
<comment type="caution">
    <text evidence="2">The sequence shown here is derived from an EMBL/GenBank/DDBJ whole genome shotgun (WGS) entry which is preliminary data.</text>
</comment>
<dbReference type="RefSeq" id="WP_167082258.1">
    <property type="nucleotide sequence ID" value="NZ_VVIW01000056.1"/>
</dbReference>
<dbReference type="Pfam" id="PF13401">
    <property type="entry name" value="AAA_22"/>
    <property type="match status" value="1"/>
</dbReference>
<keyword evidence="2" id="KW-0067">ATP-binding</keyword>
<dbReference type="InterPro" id="IPR027417">
    <property type="entry name" value="P-loop_NTPase"/>
</dbReference>
<dbReference type="Proteomes" id="UP000819052">
    <property type="component" value="Unassembled WGS sequence"/>
</dbReference>
<dbReference type="EMBL" id="VVIW01000056">
    <property type="protein sequence ID" value="NHZ45025.1"/>
    <property type="molecule type" value="Genomic_DNA"/>
</dbReference>
<dbReference type="SUPFAM" id="SSF52540">
    <property type="entry name" value="P-loop containing nucleoside triphosphate hydrolases"/>
    <property type="match status" value="1"/>
</dbReference>
<sequence>MSDQSNGPETWHGLFDGIDTGDRLRDRIMQSVVALDSLQQDSPVVAVERLREAWKNTYLPNDAHLAVLAQMVERVRHLAARRLPTPRAYEQAIYSRQPVILADQEIWGLTGLAGVGKSSAMRALERALSPVPGVCLTSSVQVPMRPVIHLTIRSQRSSGPVLRSLANPVFVAGRQNLPPAELAEHLRQWLYTQGTQLLIVDELQSMTRGESSSTLIANLVAELNELGPAVVYVFNYSLGHKLLTRNQEDKDRLLAKTLILKPSHGSSQEWILQVDEHVMVAPHLLDIEGERDAPELHRLTGGLCRLLGLLLLEACRISWPAKLGRRVTMADVRAAYGSSAYASQRADIEDLRSLSVSSRLRDRRKDLLCPFPDLASREAETSRSLLDADSPAPAAIRVMESALNHGARHVLQELRAQAHEVSSGERKAATVTKLTRRPALTAEALLTGAKFLSGSGSTKEQIPPTKVGTED</sequence>
<dbReference type="Gene3D" id="3.40.50.300">
    <property type="entry name" value="P-loop containing nucleotide triphosphate hydrolases"/>
    <property type="match status" value="1"/>
</dbReference>
<keyword evidence="2" id="KW-0547">Nucleotide-binding</keyword>
<dbReference type="InterPro" id="IPR003593">
    <property type="entry name" value="AAA+_ATPase"/>
</dbReference>
<dbReference type="GO" id="GO:0005524">
    <property type="term" value="F:ATP binding"/>
    <property type="evidence" value="ECO:0007669"/>
    <property type="project" value="UniProtKB-KW"/>
</dbReference>
<reference evidence="2 3" key="1">
    <citation type="submission" date="2019-09" db="EMBL/GenBank/DDBJ databases">
        <title>Taxonomy of Antarctic Massilia spp.: description of Massilia rubra sp. nov., Massilia aquatica sp. nov., Massilia mucilaginosa sp. nov., Massilia frigida sp. nov. isolated from streams, lakes and regoliths.</title>
        <authorList>
            <person name="Holochova P."/>
            <person name="Sedlacek I."/>
            <person name="Kralova S."/>
            <person name="Maslanova I."/>
            <person name="Busse H.-J."/>
            <person name="Stankova E."/>
            <person name="Vrbovska V."/>
            <person name="Kovarovic V."/>
            <person name="Bartak M."/>
            <person name="Svec P."/>
            <person name="Pantucek R."/>
        </authorList>
    </citation>
    <scope>NUCLEOTIDE SEQUENCE [LARGE SCALE GENOMIC DNA]</scope>
    <source>
        <strain evidence="2 3">CCM 8693</strain>
    </source>
</reference>
<evidence type="ECO:0000313" key="2">
    <source>
        <dbReference type="EMBL" id="NHZ45025.1"/>
    </source>
</evidence>
<protein>
    <submittedName>
        <fullName evidence="2">ATP-binding protein</fullName>
    </submittedName>
</protein>
<keyword evidence="3" id="KW-1185">Reference proteome</keyword>
<name>A0ABX0MJJ5_9BURK</name>
<organism evidence="2 3">
    <name type="scientific">Massilia aquatica</name>
    <dbReference type="NCBI Taxonomy" id="2609000"/>
    <lineage>
        <taxon>Bacteria</taxon>
        <taxon>Pseudomonadati</taxon>
        <taxon>Pseudomonadota</taxon>
        <taxon>Betaproteobacteria</taxon>
        <taxon>Burkholderiales</taxon>
        <taxon>Oxalobacteraceae</taxon>
        <taxon>Telluria group</taxon>
        <taxon>Massilia</taxon>
    </lineage>
</organism>
<proteinExistence type="predicted"/>